<dbReference type="InterPro" id="IPR048679">
    <property type="entry name" value="ICAM1_3_5_D2"/>
</dbReference>
<dbReference type="FunFam" id="2.60.40.10:FF:000641">
    <property type="entry name" value="Intercellular adhesion molecule 1"/>
    <property type="match status" value="1"/>
</dbReference>
<reference evidence="2" key="2">
    <citation type="submission" date="2025-09" db="UniProtKB">
        <authorList>
            <consortium name="Ensembl"/>
        </authorList>
    </citation>
    <scope>IDENTIFICATION</scope>
</reference>
<dbReference type="SUPFAM" id="SSF48726">
    <property type="entry name" value="Immunoglobulin"/>
    <property type="match status" value="2"/>
</dbReference>
<dbReference type="InterPro" id="IPR036179">
    <property type="entry name" value="Ig-like_dom_sf"/>
</dbReference>
<dbReference type="GeneTree" id="ENSGT00940000159005"/>
<evidence type="ECO:0000259" key="1">
    <source>
        <dbReference type="PROSITE" id="PS50835"/>
    </source>
</evidence>
<dbReference type="GO" id="GO:0005886">
    <property type="term" value="C:plasma membrane"/>
    <property type="evidence" value="ECO:0007669"/>
    <property type="project" value="TreeGrafter"/>
</dbReference>
<dbReference type="Pfam" id="PF21146">
    <property type="entry name" value="ICAM1_3_5_D2"/>
    <property type="match status" value="1"/>
</dbReference>
<dbReference type="InterPro" id="IPR047012">
    <property type="entry name" value="ICAM_VCAM"/>
</dbReference>
<sequence length="305" mass="33793">RKRKIEVPGLPDWLEIFPAEEAQFDLKFGEQILNASITLSGNTVRAQAQVSSLPTGNYQLNCTVSLGPITKSAVETVHVYSFPQPSLEIHPSEALVNNLVTVLCNSSAPEPPSFSLQIQNASGRILASSDEFPLQLNLTAQEEDNGQEFVCEVEFKIDGITITKHTSATLTVFYVPEMDELSCPSNHTWVERTQQTLHCLAKGNPKPSVACFKEGIAYDVEEKKKQVDRSQAGIYNCTATNELGSSTRTVTIHVECKITMVLDIILTSSLVVICHLLNRRSFPLVMQTTIEESFHIIIIFIMIIL</sequence>
<dbReference type="PROSITE" id="PS50835">
    <property type="entry name" value="IG_LIKE"/>
    <property type="match status" value="1"/>
</dbReference>
<dbReference type="Proteomes" id="UP000472273">
    <property type="component" value="Unplaced"/>
</dbReference>
<dbReference type="InterPro" id="IPR013098">
    <property type="entry name" value="Ig_I-set"/>
</dbReference>
<dbReference type="InterPro" id="IPR007110">
    <property type="entry name" value="Ig-like_dom"/>
</dbReference>
<evidence type="ECO:0000313" key="3">
    <source>
        <dbReference type="Proteomes" id="UP000472273"/>
    </source>
</evidence>
<dbReference type="GO" id="GO:0005178">
    <property type="term" value="F:integrin binding"/>
    <property type="evidence" value="ECO:0007669"/>
    <property type="project" value="InterPro"/>
</dbReference>
<reference evidence="2" key="1">
    <citation type="submission" date="2025-08" db="UniProtKB">
        <authorList>
            <consortium name="Ensembl"/>
        </authorList>
    </citation>
    <scope>IDENTIFICATION</scope>
</reference>
<accession>A0A670Y3V3</accession>
<proteinExistence type="predicted"/>
<feature type="domain" description="Ig-like" evidence="1">
    <location>
        <begin position="176"/>
        <end position="251"/>
    </location>
</feature>
<protein>
    <recommendedName>
        <fullName evidence="1">Ig-like domain-containing protein</fullName>
    </recommendedName>
</protein>
<dbReference type="PANTHER" id="PTHR13771:SF9">
    <property type="entry name" value="INTERCELLULAR ADHESION MOLECULE 5"/>
    <property type="match status" value="1"/>
</dbReference>
<dbReference type="Ensembl" id="ENSPTXT00000006716.1">
    <property type="protein sequence ID" value="ENSPTXP00000006496.1"/>
    <property type="gene ID" value="ENSPTXG00000004087.1"/>
</dbReference>
<name>A0A670Y3V3_PSETE</name>
<gene>
    <name evidence="2" type="primary">ICAM5</name>
</gene>
<dbReference type="AlphaFoldDB" id="A0A670Y3V3"/>
<dbReference type="GO" id="GO:0007155">
    <property type="term" value="P:cell adhesion"/>
    <property type="evidence" value="ECO:0007669"/>
    <property type="project" value="InterPro"/>
</dbReference>
<dbReference type="Pfam" id="PF07679">
    <property type="entry name" value="I-set"/>
    <property type="match status" value="1"/>
</dbReference>
<evidence type="ECO:0000313" key="2">
    <source>
        <dbReference type="Ensembl" id="ENSPTXP00000006496.1"/>
    </source>
</evidence>
<keyword evidence="3" id="KW-1185">Reference proteome</keyword>
<dbReference type="InterPro" id="IPR013783">
    <property type="entry name" value="Ig-like_fold"/>
</dbReference>
<organism evidence="2 3">
    <name type="scientific">Pseudonaja textilis</name>
    <name type="common">Eastern brown snake</name>
    <dbReference type="NCBI Taxonomy" id="8673"/>
    <lineage>
        <taxon>Eukaryota</taxon>
        <taxon>Metazoa</taxon>
        <taxon>Chordata</taxon>
        <taxon>Craniata</taxon>
        <taxon>Vertebrata</taxon>
        <taxon>Euteleostomi</taxon>
        <taxon>Lepidosauria</taxon>
        <taxon>Squamata</taxon>
        <taxon>Bifurcata</taxon>
        <taxon>Unidentata</taxon>
        <taxon>Episquamata</taxon>
        <taxon>Toxicofera</taxon>
        <taxon>Serpentes</taxon>
        <taxon>Colubroidea</taxon>
        <taxon>Elapidae</taxon>
        <taxon>Hydrophiinae</taxon>
        <taxon>Pseudonaja</taxon>
    </lineage>
</organism>
<dbReference type="Gene3D" id="2.60.40.10">
    <property type="entry name" value="Immunoglobulins"/>
    <property type="match status" value="3"/>
</dbReference>
<dbReference type="PANTHER" id="PTHR13771">
    <property type="entry name" value="INTERCELLULAR ADHESION MOLECULE"/>
    <property type="match status" value="1"/>
</dbReference>